<dbReference type="EMBL" id="CP134186">
    <property type="protein sequence ID" value="WPA99459.1"/>
    <property type="molecule type" value="Genomic_DNA"/>
</dbReference>
<name>A0ABZ0NIZ4_CERBT</name>
<dbReference type="Proteomes" id="UP001302367">
    <property type="component" value="Chromosome 3"/>
</dbReference>
<reference evidence="1 2" key="1">
    <citation type="submission" date="2023-09" db="EMBL/GenBank/DDBJ databases">
        <title>Complete-Gapless Cercospora beticola genome.</title>
        <authorList>
            <person name="Wyatt N.A."/>
            <person name="Spanner R.E."/>
            <person name="Bolton M.D."/>
        </authorList>
    </citation>
    <scope>NUCLEOTIDE SEQUENCE [LARGE SCALE GENOMIC DNA]</scope>
    <source>
        <strain evidence="1">Cb09-40</strain>
    </source>
</reference>
<evidence type="ECO:0000313" key="2">
    <source>
        <dbReference type="Proteomes" id="UP001302367"/>
    </source>
</evidence>
<dbReference type="GeneID" id="90644056"/>
<gene>
    <name evidence="1" type="ORF">RHO25_004076</name>
</gene>
<accession>A0ABZ0NIZ4</accession>
<proteinExistence type="predicted"/>
<sequence length="183" mass="21379">MIQSNEEHISTFPPSLPKDLKYLTTLVSGITGAGLPYWREMQHPDVFKKVNFGLLGSFRDDRKRICIPSLGNWQDVTAFRNENIRNPDNAVGYTWATEGWDASVAFNMSSWPEQFLNGTFVLYCCRQQQREENRRADLWGWRYGFQRGVFSSELFDSVEDYLAWYAHWDEQTEENTESVLLSL</sequence>
<organism evidence="1 2">
    <name type="scientific">Cercospora beticola</name>
    <name type="common">Sugarbeet leaf spot fungus</name>
    <dbReference type="NCBI Taxonomy" id="122368"/>
    <lineage>
        <taxon>Eukaryota</taxon>
        <taxon>Fungi</taxon>
        <taxon>Dikarya</taxon>
        <taxon>Ascomycota</taxon>
        <taxon>Pezizomycotina</taxon>
        <taxon>Dothideomycetes</taxon>
        <taxon>Dothideomycetidae</taxon>
        <taxon>Mycosphaerellales</taxon>
        <taxon>Mycosphaerellaceae</taxon>
        <taxon>Cercospora</taxon>
    </lineage>
</organism>
<evidence type="ECO:0000313" key="1">
    <source>
        <dbReference type="EMBL" id="WPA99459.1"/>
    </source>
</evidence>
<dbReference type="RefSeq" id="XP_065458591.1">
    <property type="nucleotide sequence ID" value="XM_065602519.1"/>
</dbReference>
<protein>
    <submittedName>
        <fullName evidence="1">Uncharacterized protein</fullName>
    </submittedName>
</protein>
<keyword evidence="2" id="KW-1185">Reference proteome</keyword>